<dbReference type="InterPro" id="IPR001878">
    <property type="entry name" value="Znf_CCHC"/>
</dbReference>
<dbReference type="GO" id="GO:0008270">
    <property type="term" value="F:zinc ion binding"/>
    <property type="evidence" value="ECO:0007669"/>
    <property type="project" value="UniProtKB-KW"/>
</dbReference>
<dbReference type="PANTHER" id="PTHR23002">
    <property type="entry name" value="ZINC FINGER CCHC DOMAIN CONTAINING PROTEIN"/>
    <property type="match status" value="1"/>
</dbReference>
<evidence type="ECO:0000256" key="2">
    <source>
        <dbReference type="SAM" id="MobiDB-lite"/>
    </source>
</evidence>
<dbReference type="InterPro" id="IPR036875">
    <property type="entry name" value="Znf_CCHC_sf"/>
</dbReference>
<dbReference type="Proteomes" id="UP000807115">
    <property type="component" value="Chromosome 3"/>
</dbReference>
<dbReference type="Gene3D" id="4.10.60.10">
    <property type="entry name" value="Zinc finger, CCHC-type"/>
    <property type="match status" value="1"/>
</dbReference>
<keyword evidence="1" id="KW-0862">Zinc</keyword>
<dbReference type="InterPro" id="IPR051714">
    <property type="entry name" value="Znf_CCHC_NABP"/>
</dbReference>
<dbReference type="SUPFAM" id="SSF57756">
    <property type="entry name" value="Retrovirus zinc finger-like domains"/>
    <property type="match status" value="1"/>
</dbReference>
<evidence type="ECO:0000256" key="1">
    <source>
        <dbReference type="PROSITE-ProRule" id="PRU00047"/>
    </source>
</evidence>
<comment type="caution">
    <text evidence="4">The sequence shown here is derived from an EMBL/GenBank/DDBJ whole genome shotgun (WGS) entry which is preliminary data.</text>
</comment>
<feature type="region of interest" description="Disordered" evidence="2">
    <location>
        <begin position="140"/>
        <end position="170"/>
    </location>
</feature>
<evidence type="ECO:0000313" key="4">
    <source>
        <dbReference type="EMBL" id="KAG0537763.1"/>
    </source>
</evidence>
<sequence>MASSGIDDCETHIFDGTNFALWKNHMLDHFRAKGPKFWWIVTNGLTHNLDHKNLTKAQKVLFELDCEAYCYLMKSLSFELFDRINSKGTAYEMWESIKHTFGDSSTWDDGKFKKEEPKVEIHEDVEHDHNKVVVEDCSTSWSSEDEDDGYESDASTSSSTSSHSSMSHGDGKVSIGGVIVDCDGPNFELVCKLSKALRNELAKTNKLKNENSFLKTTCEQQKHLLYVTTCSHEELKLVHEELCVTHDNLVKDHAFLTKRLSNEEIKTSESSSFGSNDQSHMITNPCDVGKKHVSTSCDDLLSMPCSSHIDACSTSLSCETNLLKENNELNEQVKKLSNKLERCYYSKFTFEHILKTQRNYGDKCGLGFKKNMTKGKRKQEREKISHFMCYRCHEVGHLANGCPNKEKLKKMKEEERLKHVKCFKCHTWGHLTSMCPTKQLVKQQEEPQPKPQVEQEKTPRAQVKKYHDGDDLIMKKKKTRRGGRARHLMQIQDAKMMSKNEYKKKAYAHIKCFECKDDGHFASRHEECFICALADKIDYFLESLYIYKYLCTLWHHAGDDNLVSKWG</sequence>
<feature type="compositionally biased region" description="Basic and acidic residues" evidence="2">
    <location>
        <begin position="443"/>
        <end position="464"/>
    </location>
</feature>
<keyword evidence="1" id="KW-0863">Zinc-finger</keyword>
<dbReference type="GO" id="GO:0003676">
    <property type="term" value="F:nucleic acid binding"/>
    <property type="evidence" value="ECO:0007669"/>
    <property type="project" value="InterPro"/>
</dbReference>
<dbReference type="PROSITE" id="PS50158">
    <property type="entry name" value="ZF_CCHC"/>
    <property type="match status" value="1"/>
</dbReference>
<reference evidence="4" key="2">
    <citation type="submission" date="2020-10" db="EMBL/GenBank/DDBJ databases">
        <authorList>
            <person name="Cooper E.A."/>
            <person name="Brenton Z.W."/>
            <person name="Flinn B.S."/>
            <person name="Jenkins J."/>
            <person name="Shu S."/>
            <person name="Flowers D."/>
            <person name="Luo F."/>
            <person name="Wang Y."/>
            <person name="Xia P."/>
            <person name="Barry K."/>
            <person name="Daum C."/>
            <person name="Lipzen A."/>
            <person name="Yoshinaga Y."/>
            <person name="Schmutz J."/>
            <person name="Saski C."/>
            <person name="Vermerris W."/>
            <person name="Kresovich S."/>
        </authorList>
    </citation>
    <scope>NUCLEOTIDE SEQUENCE</scope>
</reference>
<dbReference type="AlphaFoldDB" id="A0A921UMK7"/>
<proteinExistence type="predicted"/>
<keyword evidence="1" id="KW-0479">Metal-binding</keyword>
<evidence type="ECO:0000259" key="3">
    <source>
        <dbReference type="PROSITE" id="PS50158"/>
    </source>
</evidence>
<dbReference type="EMBL" id="CM027682">
    <property type="protein sequence ID" value="KAG0537763.1"/>
    <property type="molecule type" value="Genomic_DNA"/>
</dbReference>
<feature type="compositionally biased region" description="Low complexity" evidence="2">
    <location>
        <begin position="152"/>
        <end position="168"/>
    </location>
</feature>
<feature type="domain" description="CCHC-type" evidence="3">
    <location>
        <begin position="389"/>
        <end position="404"/>
    </location>
</feature>
<gene>
    <name evidence="4" type="ORF">BDA96_03G175800</name>
</gene>
<accession>A0A921UMK7</accession>
<evidence type="ECO:0000313" key="5">
    <source>
        <dbReference type="Proteomes" id="UP000807115"/>
    </source>
</evidence>
<feature type="region of interest" description="Disordered" evidence="2">
    <location>
        <begin position="440"/>
        <end position="464"/>
    </location>
</feature>
<reference evidence="4" key="1">
    <citation type="journal article" date="2019" name="BMC Genomics">
        <title>A new reference genome for Sorghum bicolor reveals high levels of sequence similarity between sweet and grain genotypes: implications for the genetics of sugar metabolism.</title>
        <authorList>
            <person name="Cooper E.A."/>
            <person name="Brenton Z.W."/>
            <person name="Flinn B.S."/>
            <person name="Jenkins J."/>
            <person name="Shu S."/>
            <person name="Flowers D."/>
            <person name="Luo F."/>
            <person name="Wang Y."/>
            <person name="Xia P."/>
            <person name="Barry K."/>
            <person name="Daum C."/>
            <person name="Lipzen A."/>
            <person name="Yoshinaga Y."/>
            <person name="Schmutz J."/>
            <person name="Saski C."/>
            <person name="Vermerris W."/>
            <person name="Kresovich S."/>
        </authorList>
    </citation>
    <scope>NUCLEOTIDE SEQUENCE</scope>
</reference>
<dbReference type="SMART" id="SM00343">
    <property type="entry name" value="ZnF_C2HC"/>
    <property type="match status" value="3"/>
</dbReference>
<protein>
    <recommendedName>
        <fullName evidence="3">CCHC-type domain-containing protein</fullName>
    </recommendedName>
</protein>
<name>A0A921UMK7_SORBI</name>
<organism evidence="4 5">
    <name type="scientific">Sorghum bicolor</name>
    <name type="common">Sorghum</name>
    <name type="synonym">Sorghum vulgare</name>
    <dbReference type="NCBI Taxonomy" id="4558"/>
    <lineage>
        <taxon>Eukaryota</taxon>
        <taxon>Viridiplantae</taxon>
        <taxon>Streptophyta</taxon>
        <taxon>Embryophyta</taxon>
        <taxon>Tracheophyta</taxon>
        <taxon>Spermatophyta</taxon>
        <taxon>Magnoliopsida</taxon>
        <taxon>Liliopsida</taxon>
        <taxon>Poales</taxon>
        <taxon>Poaceae</taxon>
        <taxon>PACMAD clade</taxon>
        <taxon>Panicoideae</taxon>
        <taxon>Andropogonodae</taxon>
        <taxon>Andropogoneae</taxon>
        <taxon>Sorghinae</taxon>
        <taxon>Sorghum</taxon>
    </lineage>
</organism>